<evidence type="ECO:0000313" key="1">
    <source>
        <dbReference type="EMBL" id="MBK1867157.1"/>
    </source>
</evidence>
<gene>
    <name evidence="1" type="ORF">JHL16_12445</name>
</gene>
<dbReference type="EMBL" id="JAENHL010000007">
    <property type="protein sequence ID" value="MBK1867157.1"/>
    <property type="molecule type" value="Genomic_DNA"/>
</dbReference>
<keyword evidence="2" id="KW-1185">Reference proteome</keyword>
<sequence>MSVRLTDRVKRLLGVMSVDEKIGQLNMLTAGHVITGPGDPANYIEALKGGHLGGVFNLFGRGQVRDLQRMALEETRLGIPLIFGYDIIHGHRTIFPIPLAEAGAFDAVLWERTARVAALEGAAEGLNLTFAPMLDISRDPRWGRMAESAGEDPWVTSLFARAKTHGFQGDDIKSPLSLAATAKHLAAYGASVAGRDYAQVEVTERTLHEVYLPPFRAAIEAGVAAIMPAFTDMDSIPLTAHVPILRDLVRKQWGFEGVIISDYNAVTELIPHGIAADLTEASALALRAGVDIDLMGLAYVQGLAPALQQGAITIEELNQATARVLMLKEQMGLFDDPYREAAAKFDHKARRVEHRDIALDAARRSIVLLTNRNNALPVTTPPQRVAVLGPLANAQAEMLGPWSGAGLIEDMVPFLPGIRAAWPRAEILHAPGVEIEGGDLAGIDAAVELARRSDLVVLCLGEQRFMSGEAGSRARPDLPGHQAEFAKAILDTGKPVIVLLSSGRPLTASWLIERADAVLATWFLGSEAGHAVADVLTGKWNPSAKLSVSWPVDVGQMPVFFGHKPSGRPLKTDFRYSSKYLDLPNEPLFPFGHGLSYTRFAYGDLAVTPSEVRAGDKITIEASVSNDGKVAGEETVFLFMRDPVASVSRPVLELKGIEKVVLAPGQSKRVSITLSTDDLKFLGAGFVPTLEAGAVEIFVGPSAKEETLLKAQLQVVL</sequence>
<organism evidence="1 2">
    <name type="scientific">Taklimakanibacter albus</name>
    <dbReference type="NCBI Taxonomy" id="2800327"/>
    <lineage>
        <taxon>Bacteria</taxon>
        <taxon>Pseudomonadati</taxon>
        <taxon>Pseudomonadota</taxon>
        <taxon>Alphaproteobacteria</taxon>
        <taxon>Hyphomicrobiales</taxon>
        <taxon>Aestuariivirgaceae</taxon>
        <taxon>Taklimakanibacter</taxon>
    </lineage>
</organism>
<dbReference type="Proteomes" id="UP000616151">
    <property type="component" value="Unassembled WGS sequence"/>
</dbReference>
<evidence type="ECO:0000313" key="2">
    <source>
        <dbReference type="Proteomes" id="UP000616151"/>
    </source>
</evidence>
<reference evidence="1" key="1">
    <citation type="submission" date="2021-01" db="EMBL/GenBank/DDBJ databases">
        <authorList>
            <person name="Sun Q."/>
        </authorList>
    </citation>
    <scope>NUCLEOTIDE SEQUENCE</scope>
    <source>
        <strain evidence="1">YIM B02566</strain>
    </source>
</reference>
<keyword evidence="1" id="KW-0378">Hydrolase</keyword>
<comment type="caution">
    <text evidence="1">The sequence shown here is derived from an EMBL/GenBank/DDBJ whole genome shotgun (WGS) entry which is preliminary data.</text>
</comment>
<proteinExistence type="predicted"/>
<protein>
    <submittedName>
        <fullName evidence="1">Glycoside hydrolase family 3 C-terminal domain-containing protein</fullName>
    </submittedName>
</protein>
<name>A0ACC5R3H1_9HYPH</name>
<accession>A0ACC5R3H1</accession>